<reference evidence="3 4" key="1">
    <citation type="submission" date="2016-06" db="EMBL/GenBank/DDBJ databases">
        <authorList>
            <person name="Haines A.N."/>
            <person name="Council K.R."/>
        </authorList>
    </citation>
    <scope>NUCLEOTIDE SEQUENCE [LARGE SCALE GENOMIC DNA]</scope>
    <source>
        <strain evidence="3 4">SP158-29</strain>
    </source>
</reference>
<dbReference type="Pfam" id="PF13413">
    <property type="entry name" value="HTH_25"/>
    <property type="match status" value="1"/>
</dbReference>
<dbReference type="InterPro" id="IPR050400">
    <property type="entry name" value="Bact_Cytoskel_RodZ"/>
</dbReference>
<dbReference type="EMBL" id="NSGR01000004">
    <property type="protein sequence ID" value="PCH13572.1"/>
    <property type="molecule type" value="Genomic_DNA"/>
</dbReference>
<feature type="transmembrane region" description="Helical" evidence="2">
    <location>
        <begin position="161"/>
        <end position="184"/>
    </location>
</feature>
<protein>
    <recommendedName>
        <fullName evidence="5">Helix-turn-helix domain-containing protein</fullName>
    </recommendedName>
</protein>
<dbReference type="InterPro" id="IPR010982">
    <property type="entry name" value="Lambda_DNA-bd_dom_sf"/>
</dbReference>
<evidence type="ECO:0000313" key="4">
    <source>
        <dbReference type="Proteomes" id="UP000217465"/>
    </source>
</evidence>
<keyword evidence="2" id="KW-0812">Transmembrane</keyword>
<comment type="caution">
    <text evidence="3">The sequence shown here is derived from an EMBL/GenBank/DDBJ whole genome shotgun (WGS) entry which is preliminary data.</text>
</comment>
<dbReference type="Gene3D" id="1.10.260.40">
    <property type="entry name" value="lambda repressor-like DNA-binding domains"/>
    <property type="match status" value="1"/>
</dbReference>
<evidence type="ECO:0000313" key="3">
    <source>
        <dbReference type="EMBL" id="PCH13572.1"/>
    </source>
</evidence>
<dbReference type="PANTHER" id="PTHR34475:SF1">
    <property type="entry name" value="CYTOSKELETON PROTEIN RODZ"/>
    <property type="match status" value="1"/>
</dbReference>
<accession>A0A854WSL3</accession>
<dbReference type="AlphaFoldDB" id="A0A854WSL3"/>
<evidence type="ECO:0000256" key="2">
    <source>
        <dbReference type="SAM" id="Phobius"/>
    </source>
</evidence>
<sequence length="325" mass="36953">MRDKSLGEILRESRIEKNITLDYIETKSGISSHYLLAMELDQYKIIPEHKIDQFLKQYGEIVGLEFHYLKNKYDQQMSTKMENKNPSVTQIVENKLSHRVEDKVNFSRQAKSFDEEEKNTSTKKNTQANFLVDNSKDEDDEFYFESSRHSRLSHNEKRSKSIFIIVLLTFIALLIFVFMFFAVWKQMNKENKAKEVQTSQVNKTTSKSKTNTSSSSQPKTEITSQGQDNYLEATVKKANESVDVTITLTDAESAWISLTNSDIGEAGTTLTKEAPTYTATLDKDVSEALLTLGITKGLSVSIDGEPLDLSPITVTDTSYITLKFQ</sequence>
<proteinExistence type="predicted"/>
<feature type="region of interest" description="Disordered" evidence="1">
    <location>
        <begin position="111"/>
        <end position="131"/>
    </location>
</feature>
<feature type="region of interest" description="Disordered" evidence="1">
    <location>
        <begin position="192"/>
        <end position="227"/>
    </location>
</feature>
<dbReference type="PANTHER" id="PTHR34475">
    <property type="match status" value="1"/>
</dbReference>
<organism evidence="3 4">
    <name type="scientific">Streptococcus parauberis</name>
    <dbReference type="NCBI Taxonomy" id="1348"/>
    <lineage>
        <taxon>Bacteria</taxon>
        <taxon>Bacillati</taxon>
        <taxon>Bacillota</taxon>
        <taxon>Bacilli</taxon>
        <taxon>Lactobacillales</taxon>
        <taxon>Streptococcaceae</taxon>
        <taxon>Streptococcus</taxon>
    </lineage>
</organism>
<dbReference type="RefSeq" id="WP_096633259.1">
    <property type="nucleotide sequence ID" value="NZ_NSGR01000004.1"/>
</dbReference>
<evidence type="ECO:0000256" key="1">
    <source>
        <dbReference type="SAM" id="MobiDB-lite"/>
    </source>
</evidence>
<dbReference type="GO" id="GO:0003677">
    <property type="term" value="F:DNA binding"/>
    <property type="evidence" value="ECO:0007669"/>
    <property type="project" value="InterPro"/>
</dbReference>
<gene>
    <name evidence="3" type="ORF">A9Y57_00205</name>
</gene>
<feature type="compositionally biased region" description="Low complexity" evidence="1">
    <location>
        <begin position="197"/>
        <end position="220"/>
    </location>
</feature>
<keyword evidence="2" id="KW-1133">Transmembrane helix</keyword>
<dbReference type="Proteomes" id="UP000217465">
    <property type="component" value="Unassembled WGS sequence"/>
</dbReference>
<evidence type="ECO:0008006" key="5">
    <source>
        <dbReference type="Google" id="ProtNLM"/>
    </source>
</evidence>
<name>A0A854WSL3_9STRE</name>
<keyword evidence="2" id="KW-0472">Membrane</keyword>